<organism evidence="3 4">
    <name type="scientific">Acrasis kona</name>
    <dbReference type="NCBI Taxonomy" id="1008807"/>
    <lineage>
        <taxon>Eukaryota</taxon>
        <taxon>Discoba</taxon>
        <taxon>Heterolobosea</taxon>
        <taxon>Tetramitia</taxon>
        <taxon>Eutetramitia</taxon>
        <taxon>Acrasidae</taxon>
        <taxon>Acrasis</taxon>
    </lineage>
</organism>
<dbReference type="Pfam" id="PF00589">
    <property type="entry name" value="Phage_integrase"/>
    <property type="match status" value="1"/>
</dbReference>
<dbReference type="Gene3D" id="1.10.443.10">
    <property type="entry name" value="Intergrase catalytic core"/>
    <property type="match status" value="1"/>
</dbReference>
<gene>
    <name evidence="3" type="ORF">AKO1_006776</name>
</gene>
<reference evidence="3 4" key="1">
    <citation type="submission" date="2024-03" db="EMBL/GenBank/DDBJ databases">
        <title>The Acrasis kona genome and developmental transcriptomes reveal deep origins of eukaryotic multicellular pathways.</title>
        <authorList>
            <person name="Sheikh S."/>
            <person name="Fu C.-J."/>
            <person name="Brown M.W."/>
            <person name="Baldauf S.L."/>
        </authorList>
    </citation>
    <scope>NUCLEOTIDE SEQUENCE [LARGE SCALE GENOMIC DNA]</scope>
    <source>
        <strain evidence="3 4">ATCC MYA-3509</strain>
    </source>
</reference>
<dbReference type="InterPro" id="IPR013762">
    <property type="entry name" value="Integrase-like_cat_sf"/>
</dbReference>
<dbReference type="EMBL" id="JAOPGA020001058">
    <property type="protein sequence ID" value="KAL0484635.1"/>
    <property type="molecule type" value="Genomic_DNA"/>
</dbReference>
<dbReference type="AlphaFoldDB" id="A0AAW2Z6T1"/>
<dbReference type="GO" id="GO:0015074">
    <property type="term" value="P:DNA integration"/>
    <property type="evidence" value="ECO:0007669"/>
    <property type="project" value="InterPro"/>
</dbReference>
<comment type="caution">
    <text evidence="3">The sequence shown here is derived from an EMBL/GenBank/DDBJ whole genome shotgun (WGS) entry which is preliminary data.</text>
</comment>
<evidence type="ECO:0000313" key="4">
    <source>
        <dbReference type="Proteomes" id="UP001431209"/>
    </source>
</evidence>
<accession>A0AAW2Z6T1</accession>
<evidence type="ECO:0000256" key="1">
    <source>
        <dbReference type="ARBA" id="ARBA00023172"/>
    </source>
</evidence>
<proteinExistence type="predicted"/>
<name>A0AAW2Z6T1_9EUKA</name>
<dbReference type="PROSITE" id="PS51898">
    <property type="entry name" value="TYR_RECOMBINASE"/>
    <property type="match status" value="1"/>
</dbReference>
<dbReference type="InterPro" id="IPR011010">
    <property type="entry name" value="DNA_brk_join_enz"/>
</dbReference>
<keyword evidence="1" id="KW-0233">DNA recombination</keyword>
<dbReference type="GO" id="GO:0006310">
    <property type="term" value="P:DNA recombination"/>
    <property type="evidence" value="ECO:0007669"/>
    <property type="project" value="UniProtKB-KW"/>
</dbReference>
<keyword evidence="4" id="KW-1185">Reference proteome</keyword>
<sequence>MSTVYHILSTHPEQGKDLCDKVIFAVFIFAGLRKKEVANLIWERVKIDHCAKRISIIFQDGESKTGEDEVIISACENNPAVCAYSLIIKYYGECVKTAVSQISDSQLRGRVFRKWIVKRSGGYFSESSPIGENTVGKIFKDLLIEYKEKLPEDVQWEITHGRVCDQRIRKNKAGAVIVVRHGIDRYTSHSGRRTMATFMAEMGFCAAEIQSMLRHKNQSTSQEYIDSSDRVRKSTSKKLSNAISIIDRNNVESEADVTKDNDVVIDDELKAVGGQENKKNWNLVFNNCNVTFH</sequence>
<protein>
    <recommendedName>
        <fullName evidence="2">Tyr recombinase domain-containing protein</fullName>
    </recommendedName>
</protein>
<evidence type="ECO:0000259" key="2">
    <source>
        <dbReference type="PROSITE" id="PS51898"/>
    </source>
</evidence>
<dbReference type="GO" id="GO:0003677">
    <property type="term" value="F:DNA binding"/>
    <property type="evidence" value="ECO:0007669"/>
    <property type="project" value="InterPro"/>
</dbReference>
<evidence type="ECO:0000313" key="3">
    <source>
        <dbReference type="EMBL" id="KAL0484635.1"/>
    </source>
</evidence>
<dbReference type="Proteomes" id="UP001431209">
    <property type="component" value="Unassembled WGS sequence"/>
</dbReference>
<dbReference type="InterPro" id="IPR002104">
    <property type="entry name" value="Integrase_catalytic"/>
</dbReference>
<feature type="domain" description="Tyr recombinase" evidence="2">
    <location>
        <begin position="1"/>
        <end position="238"/>
    </location>
</feature>
<dbReference type="SUPFAM" id="SSF56349">
    <property type="entry name" value="DNA breaking-rejoining enzymes"/>
    <property type="match status" value="1"/>
</dbReference>